<dbReference type="AlphaFoldDB" id="A0A1I1BUN3"/>
<reference evidence="2 3" key="1">
    <citation type="submission" date="2016-10" db="EMBL/GenBank/DDBJ databases">
        <authorList>
            <person name="de Groot N.N."/>
        </authorList>
    </citation>
    <scope>NUCLEOTIDE SEQUENCE [LARGE SCALE GENOMIC DNA]</scope>
    <source>
        <strain evidence="2 3">DSM 23399</strain>
    </source>
</reference>
<organism evidence="2 3">
    <name type="scientific">Algoriphagus aquimarinus</name>
    <dbReference type="NCBI Taxonomy" id="237018"/>
    <lineage>
        <taxon>Bacteria</taxon>
        <taxon>Pseudomonadati</taxon>
        <taxon>Bacteroidota</taxon>
        <taxon>Cytophagia</taxon>
        <taxon>Cytophagales</taxon>
        <taxon>Cyclobacteriaceae</taxon>
        <taxon>Algoriphagus</taxon>
    </lineage>
</organism>
<name>A0A1I1BUN3_9BACT</name>
<protein>
    <submittedName>
        <fullName evidence="2">Uncharacterized protein</fullName>
    </submittedName>
</protein>
<keyword evidence="3" id="KW-1185">Reference proteome</keyword>
<feature type="transmembrane region" description="Helical" evidence="1">
    <location>
        <begin position="20"/>
        <end position="38"/>
    </location>
</feature>
<gene>
    <name evidence="2" type="ORF">SAMN04489723_11634</name>
</gene>
<keyword evidence="1" id="KW-0812">Transmembrane</keyword>
<dbReference type="Proteomes" id="UP000198790">
    <property type="component" value="Unassembled WGS sequence"/>
</dbReference>
<evidence type="ECO:0000313" key="3">
    <source>
        <dbReference type="Proteomes" id="UP000198790"/>
    </source>
</evidence>
<evidence type="ECO:0000313" key="2">
    <source>
        <dbReference type="EMBL" id="SFB52388.1"/>
    </source>
</evidence>
<sequence length="219" mass="24671">MNFYLKIIFPFQTQKTMKNYFQNSFGSLLLIFSVIFSFTSCISDESNLDLPSDPNVGVEQAIDYTEAFSLENLRMDPATLKMLADLRGATAKYHDIEVAMTDGYALGSPCVSSPDGGMGYHFVNFAIVDGIYDPSMPEALLYEMSKNGQMKLVGVEFIIVKEAWDIIPHTMIPYFGMQGFDVAFAPEPLPFDNYQLHAWIWKNNPSGIFTKFNPNVMCN</sequence>
<keyword evidence="1" id="KW-1133">Transmembrane helix</keyword>
<accession>A0A1I1BUN3</accession>
<evidence type="ECO:0000256" key="1">
    <source>
        <dbReference type="SAM" id="Phobius"/>
    </source>
</evidence>
<dbReference type="STRING" id="237018.SAMN04489723_11634"/>
<keyword evidence="1" id="KW-0472">Membrane</keyword>
<dbReference type="EMBL" id="FOKK01000016">
    <property type="protein sequence ID" value="SFB52388.1"/>
    <property type="molecule type" value="Genomic_DNA"/>
</dbReference>
<proteinExistence type="predicted"/>